<dbReference type="PaxDb" id="73239-Q7RT86"/>
<accession>Q7RT86</accession>
<dbReference type="Proteomes" id="UP000008553">
    <property type="component" value="Unassembled WGS sequence"/>
</dbReference>
<organism evidence="1 2">
    <name type="scientific">Plasmodium yoelii yoelii</name>
    <dbReference type="NCBI Taxonomy" id="73239"/>
    <lineage>
        <taxon>Eukaryota</taxon>
        <taxon>Sar</taxon>
        <taxon>Alveolata</taxon>
        <taxon>Apicomplexa</taxon>
        <taxon>Aconoidasida</taxon>
        <taxon>Haemosporida</taxon>
        <taxon>Plasmodiidae</taxon>
        <taxon>Plasmodium</taxon>
        <taxon>Plasmodium (Vinckeia)</taxon>
    </lineage>
</organism>
<protein>
    <submittedName>
        <fullName evidence="1">Uncharacterized protein</fullName>
    </submittedName>
</protein>
<proteinExistence type="predicted"/>
<evidence type="ECO:0000313" key="2">
    <source>
        <dbReference type="Proteomes" id="UP000008553"/>
    </source>
</evidence>
<dbReference type="AlphaFoldDB" id="Q7RT86"/>
<reference evidence="1 2" key="1">
    <citation type="journal article" date="2002" name="Nature">
        <title>Genome sequence and comparative analysis of the model rodent malaria parasite Plasmodium yoelii yoelii.</title>
        <authorList>
            <person name="Carlton J.M."/>
            <person name="Angiuoli S.V."/>
            <person name="Suh B.B."/>
            <person name="Kooij T.W."/>
            <person name="Pertea M."/>
            <person name="Silva J.C."/>
            <person name="Ermolaeva M.D."/>
            <person name="Allen J.E."/>
            <person name="Selengut J.D."/>
            <person name="Koo H.L."/>
            <person name="Peterson J.D."/>
            <person name="Pop M."/>
            <person name="Kosack D.S."/>
            <person name="Shumway M.F."/>
            <person name="Bidwell S.L."/>
            <person name="Shallom S.J."/>
            <person name="van Aken S.E."/>
            <person name="Riedmuller S.B."/>
            <person name="Feldblyum T.V."/>
            <person name="Cho J.K."/>
            <person name="Quackenbush J."/>
            <person name="Sedegah M."/>
            <person name="Shoaibi A."/>
            <person name="Cummings L.M."/>
            <person name="Florens L."/>
            <person name="Yates J.R."/>
            <person name="Raine J.D."/>
            <person name="Sinden R.E."/>
            <person name="Harris M.A."/>
            <person name="Cunningham D.A."/>
            <person name="Preiser P.R."/>
            <person name="Bergman L.W."/>
            <person name="Vaidya A.B."/>
            <person name="van Lin L.H."/>
            <person name="Janse C.J."/>
            <person name="Waters A.P."/>
            <person name="Smith H.O."/>
            <person name="White O.R."/>
            <person name="Salzberg S.L."/>
            <person name="Venter J.C."/>
            <person name="Fraser C.M."/>
            <person name="Hoffman S.L."/>
            <person name="Gardner M.J."/>
            <person name="Carucci D.J."/>
        </authorList>
    </citation>
    <scope>NUCLEOTIDE SEQUENCE [LARGE SCALE GENOMIC DNA]</scope>
    <source>
        <strain evidence="1 2">17XNL</strain>
    </source>
</reference>
<evidence type="ECO:0000313" key="1">
    <source>
        <dbReference type="EMBL" id="EAA20587.1"/>
    </source>
</evidence>
<dbReference type="EMBL" id="AABL01000034">
    <property type="protein sequence ID" value="EAA20587.1"/>
    <property type="molecule type" value="Genomic_DNA"/>
</dbReference>
<sequence length="37" mass="4194">MARIRTDIQPYISMCNALNANNHGEIMNNPIMQFSAI</sequence>
<name>Q7RT86_PLAYO</name>
<dbReference type="InParanoid" id="Q7RT86"/>
<comment type="caution">
    <text evidence="1">The sequence shown here is derived from an EMBL/GenBank/DDBJ whole genome shotgun (WGS) entry which is preliminary data.</text>
</comment>
<gene>
    <name evidence="1" type="ORF">PY00108</name>
</gene>
<keyword evidence="2" id="KW-1185">Reference proteome</keyword>